<organism evidence="1 2">
    <name type="scientific">Olleya sediminilitoris</name>
    <dbReference type="NCBI Taxonomy" id="2795739"/>
    <lineage>
        <taxon>Bacteria</taxon>
        <taxon>Pseudomonadati</taxon>
        <taxon>Bacteroidota</taxon>
        <taxon>Flavobacteriia</taxon>
        <taxon>Flavobacteriales</taxon>
        <taxon>Flavobacteriaceae</taxon>
    </lineage>
</organism>
<comment type="caution">
    <text evidence="1">The sequence shown here is derived from an EMBL/GenBank/DDBJ whole genome shotgun (WGS) entry which is preliminary data.</text>
</comment>
<proteinExistence type="predicted"/>
<dbReference type="Proteomes" id="UP000605013">
    <property type="component" value="Unassembled WGS sequence"/>
</dbReference>
<dbReference type="RefSeq" id="WP_203001692.1">
    <property type="nucleotide sequence ID" value="NZ_JAEMEF010000019.1"/>
</dbReference>
<name>A0ABS1WQ14_9FLAO</name>
<dbReference type="EMBL" id="JAEMEF010000019">
    <property type="protein sequence ID" value="MBL7561193.1"/>
    <property type="molecule type" value="Genomic_DNA"/>
</dbReference>
<keyword evidence="2" id="KW-1185">Reference proteome</keyword>
<protein>
    <submittedName>
        <fullName evidence="1">Uncharacterized protein</fullName>
    </submittedName>
</protein>
<reference evidence="1 2" key="1">
    <citation type="submission" date="2020-12" db="EMBL/GenBank/DDBJ databases">
        <title>Olleya sediminilitoris sp. nov., isolated from a tidal flat.</title>
        <authorList>
            <person name="Park S."/>
            <person name="Yoon J.-H."/>
        </authorList>
    </citation>
    <scope>NUCLEOTIDE SEQUENCE [LARGE SCALE GENOMIC DNA]</scope>
    <source>
        <strain evidence="1 2">YSTF-M6</strain>
    </source>
</reference>
<evidence type="ECO:0000313" key="1">
    <source>
        <dbReference type="EMBL" id="MBL7561193.1"/>
    </source>
</evidence>
<evidence type="ECO:0000313" key="2">
    <source>
        <dbReference type="Proteomes" id="UP000605013"/>
    </source>
</evidence>
<gene>
    <name evidence="1" type="ORF">JAO71_15445</name>
</gene>
<accession>A0ABS1WQ14</accession>
<sequence length="49" mass="5668">MKTFFKATLIVLFFSVLLANRMEIQNYLINSYQSYVADLSNHTGSKVSY</sequence>